<dbReference type="GO" id="GO:0004252">
    <property type="term" value="F:serine-type endopeptidase activity"/>
    <property type="evidence" value="ECO:0007669"/>
    <property type="project" value="InterPro"/>
</dbReference>
<protein>
    <recommendedName>
        <fullName evidence="1">Peptidase S1 domain-containing protein</fullName>
    </recommendedName>
</protein>
<dbReference type="Gene3D" id="2.40.10.10">
    <property type="entry name" value="Trypsin-like serine proteases"/>
    <property type="match status" value="1"/>
</dbReference>
<dbReference type="AlphaFoldDB" id="A0A8S1D2D5"/>
<feature type="domain" description="Peptidase S1" evidence="1">
    <location>
        <begin position="1"/>
        <end position="244"/>
    </location>
</feature>
<dbReference type="Pfam" id="PF00089">
    <property type="entry name" value="Trypsin"/>
    <property type="match status" value="1"/>
</dbReference>
<proteinExistence type="predicted"/>
<organism evidence="2 3">
    <name type="scientific">Cloeon dipterum</name>
    <dbReference type="NCBI Taxonomy" id="197152"/>
    <lineage>
        <taxon>Eukaryota</taxon>
        <taxon>Metazoa</taxon>
        <taxon>Ecdysozoa</taxon>
        <taxon>Arthropoda</taxon>
        <taxon>Hexapoda</taxon>
        <taxon>Insecta</taxon>
        <taxon>Pterygota</taxon>
        <taxon>Palaeoptera</taxon>
        <taxon>Ephemeroptera</taxon>
        <taxon>Pisciforma</taxon>
        <taxon>Baetidae</taxon>
        <taxon>Cloeon</taxon>
    </lineage>
</organism>
<dbReference type="SUPFAM" id="SSF50494">
    <property type="entry name" value="Trypsin-like serine proteases"/>
    <property type="match status" value="1"/>
</dbReference>
<dbReference type="PANTHER" id="PTHR24260:SF134">
    <property type="entry name" value="AT07769P-RELATED"/>
    <property type="match status" value="1"/>
</dbReference>
<name>A0A8S1D2D5_9INSE</name>
<gene>
    <name evidence="2" type="ORF">CLODIP_2_CD03830</name>
</gene>
<dbReference type="InterPro" id="IPR001254">
    <property type="entry name" value="Trypsin_dom"/>
</dbReference>
<dbReference type="PROSITE" id="PS50240">
    <property type="entry name" value="TRYPSIN_DOM"/>
    <property type="match status" value="1"/>
</dbReference>
<evidence type="ECO:0000259" key="1">
    <source>
        <dbReference type="PROSITE" id="PS50240"/>
    </source>
</evidence>
<dbReference type="InterPro" id="IPR001314">
    <property type="entry name" value="Peptidase_S1A"/>
</dbReference>
<dbReference type="PANTHER" id="PTHR24260">
    <property type="match status" value="1"/>
</dbReference>
<dbReference type="InterPro" id="IPR043504">
    <property type="entry name" value="Peptidase_S1_PA_chymotrypsin"/>
</dbReference>
<dbReference type="Proteomes" id="UP000494165">
    <property type="component" value="Unassembled WGS sequence"/>
</dbReference>
<sequence>MAAVILGEVALCGGALVSSTSVLTSAQCLLTSFEVINVHLGVHNLTDDTETGRIIIKATRTIVHEQFNSLNLDNDIGIIKLPMSVEASNILPVALPSRSFAEGNSFENYTARIFGWGLRSSARKEIIFFFSVQPIYFKITTASAIFSDILQTAESMVINNTVCEDIYELFVPYVTPLKLCLDNSGLSGACIGDAGGPIVTPRPEDGKFVLIGTISFSAGPCGYEMPVIAARLSLYLDWIGFYADVAIDD</sequence>
<comment type="caution">
    <text evidence="2">The sequence shown here is derived from an EMBL/GenBank/DDBJ whole genome shotgun (WGS) entry which is preliminary data.</text>
</comment>
<accession>A0A8S1D2D5</accession>
<dbReference type="CDD" id="cd00190">
    <property type="entry name" value="Tryp_SPc"/>
    <property type="match status" value="1"/>
</dbReference>
<evidence type="ECO:0000313" key="2">
    <source>
        <dbReference type="EMBL" id="CAB3375767.1"/>
    </source>
</evidence>
<dbReference type="EMBL" id="CADEPI010000118">
    <property type="protein sequence ID" value="CAB3375767.1"/>
    <property type="molecule type" value="Genomic_DNA"/>
</dbReference>
<dbReference type="InterPro" id="IPR009003">
    <property type="entry name" value="Peptidase_S1_PA"/>
</dbReference>
<evidence type="ECO:0000313" key="3">
    <source>
        <dbReference type="Proteomes" id="UP000494165"/>
    </source>
</evidence>
<dbReference type="GO" id="GO:0006508">
    <property type="term" value="P:proteolysis"/>
    <property type="evidence" value="ECO:0007669"/>
    <property type="project" value="InterPro"/>
</dbReference>
<keyword evidence="3" id="KW-1185">Reference proteome</keyword>
<reference evidence="2 3" key="1">
    <citation type="submission" date="2020-04" db="EMBL/GenBank/DDBJ databases">
        <authorList>
            <person name="Alioto T."/>
            <person name="Alioto T."/>
            <person name="Gomez Garrido J."/>
        </authorList>
    </citation>
    <scope>NUCLEOTIDE SEQUENCE [LARGE SCALE GENOMIC DNA]</scope>
</reference>
<dbReference type="PRINTS" id="PR00722">
    <property type="entry name" value="CHYMOTRYPSIN"/>
</dbReference>
<dbReference type="OrthoDB" id="5565075at2759"/>
<dbReference type="SMART" id="SM00020">
    <property type="entry name" value="Tryp_SPc"/>
    <property type="match status" value="1"/>
</dbReference>
<dbReference type="InterPro" id="IPR051333">
    <property type="entry name" value="CLIP_Serine_Protease"/>
</dbReference>